<dbReference type="Proteomes" id="UP000001881">
    <property type="component" value="Unassembled WGS sequence"/>
</dbReference>
<dbReference type="VEuPathDB" id="FungiDB:SMAC_06323"/>
<evidence type="ECO:0000313" key="6">
    <source>
        <dbReference type="EMBL" id="CCC13105.1"/>
    </source>
</evidence>
<dbReference type="FunCoup" id="F7W6G6">
    <property type="interactions" value="790"/>
</dbReference>
<organism evidence="6 7">
    <name type="scientific">Sordaria macrospora (strain ATCC MYA-333 / DSM 997 / K(L3346) / K-hell)</name>
    <dbReference type="NCBI Taxonomy" id="771870"/>
    <lineage>
        <taxon>Eukaryota</taxon>
        <taxon>Fungi</taxon>
        <taxon>Dikarya</taxon>
        <taxon>Ascomycota</taxon>
        <taxon>Pezizomycotina</taxon>
        <taxon>Sordariomycetes</taxon>
        <taxon>Sordariomycetidae</taxon>
        <taxon>Sordariales</taxon>
        <taxon>Sordariaceae</taxon>
        <taxon>Sordaria</taxon>
    </lineage>
</organism>
<dbReference type="Pfam" id="PF05871">
    <property type="entry name" value="ESCRT-II"/>
    <property type="match status" value="1"/>
</dbReference>
<evidence type="ECO:0000256" key="4">
    <source>
        <dbReference type="ARBA" id="ARBA00030094"/>
    </source>
</evidence>
<dbReference type="OMA" id="TRCLIMW"/>
<comment type="caution">
    <text evidence="6">The sequence shown here is derived from an EMBL/GenBank/DDBJ whole genome shotgun (WGS) entry which is preliminary data.</text>
</comment>
<feature type="compositionally biased region" description="Gly residues" evidence="5">
    <location>
        <begin position="139"/>
        <end position="149"/>
    </location>
</feature>
<keyword evidence="3" id="KW-0653">Protein transport</keyword>
<dbReference type="eggNOG" id="KOG4068">
    <property type="taxonomic scope" value="Eukaryota"/>
</dbReference>
<dbReference type="OrthoDB" id="245150at2759"/>
<dbReference type="GO" id="GO:0042803">
    <property type="term" value="F:protein homodimerization activity"/>
    <property type="evidence" value="ECO:0007669"/>
    <property type="project" value="TreeGrafter"/>
</dbReference>
<evidence type="ECO:0000256" key="1">
    <source>
        <dbReference type="ARBA" id="ARBA00009674"/>
    </source>
</evidence>
<proteinExistence type="inferred from homology"/>
<feature type="region of interest" description="Disordered" evidence="5">
    <location>
        <begin position="1"/>
        <end position="35"/>
    </location>
</feature>
<dbReference type="HOGENOM" id="CLU_087657_0_1_1"/>
<dbReference type="InterPro" id="IPR036390">
    <property type="entry name" value="WH_DNA-bd_sf"/>
</dbReference>
<feature type="region of interest" description="Disordered" evidence="5">
    <location>
        <begin position="125"/>
        <end position="149"/>
    </location>
</feature>
<feature type="compositionally biased region" description="Low complexity" evidence="5">
    <location>
        <begin position="21"/>
        <end position="31"/>
    </location>
</feature>
<dbReference type="GO" id="GO:0000814">
    <property type="term" value="C:ESCRT II complex"/>
    <property type="evidence" value="ECO:0007669"/>
    <property type="project" value="InterPro"/>
</dbReference>
<dbReference type="PANTHER" id="PTHR13149">
    <property type="entry name" value="VACUOLAR PROTEIN SORTING-ASSOCIATED PROTEIN VPS25"/>
    <property type="match status" value="1"/>
</dbReference>
<dbReference type="PANTHER" id="PTHR13149:SF0">
    <property type="entry name" value="VACUOLAR PROTEIN-SORTING-ASSOCIATED PROTEIN 25"/>
    <property type="match status" value="1"/>
</dbReference>
<gene>
    <name evidence="6" type="ORF">SMAC_06323</name>
</gene>
<reference evidence="6 7" key="1">
    <citation type="journal article" date="2010" name="PLoS Genet.">
        <title>De novo assembly of a 40 Mb eukaryotic genome from short sequence reads: Sordaria macrospora, a model organism for fungal morphogenesis.</title>
        <authorList>
            <person name="Nowrousian M."/>
            <person name="Stajich J."/>
            <person name="Chu M."/>
            <person name="Engh I."/>
            <person name="Espagne E."/>
            <person name="Halliday K."/>
            <person name="Kamerewerd J."/>
            <person name="Kempken F."/>
            <person name="Knab B."/>
            <person name="Kuo H.C."/>
            <person name="Osiewacz H.D."/>
            <person name="Poeggeler S."/>
            <person name="Read N."/>
            <person name="Seiler S."/>
            <person name="Smith K."/>
            <person name="Zickler D."/>
            <person name="Kueck U."/>
            <person name="Freitag M."/>
        </authorList>
    </citation>
    <scope>NUCLEOTIDE SEQUENCE [LARGE SCALE GENOMIC DNA]</scope>
    <source>
        <strain evidence="7">ATCC MYA-333 / DSM 997 / K(L3346) / K-hell</strain>
        <tissue evidence="6">Mycelium</tissue>
    </source>
</reference>
<evidence type="ECO:0000256" key="3">
    <source>
        <dbReference type="ARBA" id="ARBA00022927"/>
    </source>
</evidence>
<sequence length="234" mass="25404">MSTTPPAPSDSSSTPNPPASKPSSSSSSSSSAGTLLPNDTYPFPREFFFPPFFTRQTNLTTHHAQLTKWSTLLLSYCRHHRLFKVSLSPDTLPFHNPRINRRLAVGDIKSVVDFLKKDGRAEYVPLTGTSTSKKDSEQQGGGGGGGGGGGVDEAFVYWRTPEEWGSLIEGWVEETGQRGSVLTVYELREGEGTRGTEIWGMDGDVLVKALGTVVKRGKAQIFQSGEDSLGVKFF</sequence>
<dbReference type="Gene3D" id="1.10.10.10">
    <property type="entry name" value="Winged helix-like DNA-binding domain superfamily/Winged helix DNA-binding domain"/>
    <property type="match status" value="1"/>
</dbReference>
<evidence type="ECO:0000256" key="5">
    <source>
        <dbReference type="SAM" id="MobiDB-lite"/>
    </source>
</evidence>
<dbReference type="GO" id="GO:0005198">
    <property type="term" value="F:structural molecule activity"/>
    <property type="evidence" value="ECO:0007669"/>
    <property type="project" value="TreeGrafter"/>
</dbReference>
<comment type="similarity">
    <text evidence="1">Belongs to the VPS25 family.</text>
</comment>
<dbReference type="FunFam" id="1.10.10.10:FF:000141">
    <property type="entry name" value="vacuolar protein-sorting-associated protein 25"/>
    <property type="match status" value="1"/>
</dbReference>
<name>F7W6G6_SORMK</name>
<dbReference type="SUPFAM" id="SSF46785">
    <property type="entry name" value="Winged helix' DNA-binding domain"/>
    <property type="match status" value="2"/>
</dbReference>
<dbReference type="AlphaFoldDB" id="F7W6G6"/>
<dbReference type="STRING" id="771870.F7W6G6"/>
<dbReference type="InterPro" id="IPR008570">
    <property type="entry name" value="ESCRT-II_cplx_Vps25-sub"/>
</dbReference>
<keyword evidence="2" id="KW-0813">Transport</keyword>
<evidence type="ECO:0000256" key="2">
    <source>
        <dbReference type="ARBA" id="ARBA00022448"/>
    </source>
</evidence>
<dbReference type="EMBL" id="CABT02000034">
    <property type="protein sequence ID" value="CCC13105.1"/>
    <property type="molecule type" value="Genomic_DNA"/>
</dbReference>
<dbReference type="InterPro" id="IPR014041">
    <property type="entry name" value="ESCRT-II_cplx_Vps25-sub_N"/>
</dbReference>
<dbReference type="InterPro" id="IPR036388">
    <property type="entry name" value="WH-like_DNA-bd_sf"/>
</dbReference>
<dbReference type="Gene3D" id="1.10.10.570">
    <property type="entry name" value="Winged helix' DNA-binding domain. Chain C. Domain 1"/>
    <property type="match status" value="1"/>
</dbReference>
<evidence type="ECO:0000313" key="7">
    <source>
        <dbReference type="Proteomes" id="UP000001881"/>
    </source>
</evidence>
<dbReference type="InParanoid" id="F7W6G6"/>
<dbReference type="GO" id="GO:0043328">
    <property type="term" value="P:protein transport to vacuole involved in ubiquitin-dependent protein catabolic process via the multivesicular body sorting pathway"/>
    <property type="evidence" value="ECO:0007669"/>
    <property type="project" value="TreeGrafter"/>
</dbReference>
<dbReference type="GO" id="GO:0016236">
    <property type="term" value="P:macroautophagy"/>
    <property type="evidence" value="ECO:0007669"/>
    <property type="project" value="UniProtKB-ARBA"/>
</dbReference>
<protein>
    <recommendedName>
        <fullName evidence="4">ESCRT-II complex subunit VPS25</fullName>
    </recommendedName>
</protein>
<keyword evidence="7" id="KW-1185">Reference proteome</keyword>
<accession>F7W6G6</accession>